<gene>
    <name evidence="1" type="ORF">VB854_28590</name>
</gene>
<evidence type="ECO:0000313" key="1">
    <source>
        <dbReference type="EMBL" id="MEA5522895.1"/>
    </source>
</evidence>
<name>A0ABU5U768_9CYAN</name>
<proteinExistence type="predicted"/>
<evidence type="ECO:0000313" key="2">
    <source>
        <dbReference type="Proteomes" id="UP001301728"/>
    </source>
</evidence>
<organism evidence="1 2">
    <name type="scientific">Limnoraphis robusta CCNP1315</name>
    <dbReference type="NCBI Taxonomy" id="3110306"/>
    <lineage>
        <taxon>Bacteria</taxon>
        <taxon>Bacillati</taxon>
        <taxon>Cyanobacteriota</taxon>
        <taxon>Cyanophyceae</taxon>
        <taxon>Oscillatoriophycideae</taxon>
        <taxon>Oscillatoriales</taxon>
        <taxon>Sirenicapillariaceae</taxon>
        <taxon>Limnoraphis</taxon>
    </lineage>
</organism>
<dbReference type="RefSeq" id="WP_323274498.1">
    <property type="nucleotide sequence ID" value="NZ_JAYGHT010000195.1"/>
</dbReference>
<comment type="caution">
    <text evidence="1">The sequence shown here is derived from an EMBL/GenBank/DDBJ whole genome shotgun (WGS) entry which is preliminary data.</text>
</comment>
<reference evidence="1 2" key="1">
    <citation type="submission" date="2023-12" db="EMBL/GenBank/DDBJ databases">
        <title>Baltic Sea Cyanobacteria.</title>
        <authorList>
            <person name="Delbaje E."/>
            <person name="Fewer D.P."/>
            <person name="Shishido T.K."/>
        </authorList>
    </citation>
    <scope>NUCLEOTIDE SEQUENCE [LARGE SCALE GENOMIC DNA]</scope>
    <source>
        <strain evidence="1 2">CCNP 1315</strain>
    </source>
</reference>
<keyword evidence="2" id="KW-1185">Reference proteome</keyword>
<dbReference type="EMBL" id="JAYGHT010000195">
    <property type="protein sequence ID" value="MEA5522895.1"/>
    <property type="molecule type" value="Genomic_DNA"/>
</dbReference>
<protein>
    <submittedName>
        <fullName evidence="1">Uncharacterized protein</fullName>
    </submittedName>
</protein>
<sequence length="86" mass="9546">MLEKLSRSANELKTLLYLLLKDFFTKVNTVPINTGVGTSQLSMALHTSFSINTPMTRAQEVLHLFGSGRFPVLRELENSDGFDVAS</sequence>
<dbReference type="Proteomes" id="UP001301728">
    <property type="component" value="Unassembled WGS sequence"/>
</dbReference>
<accession>A0ABU5U768</accession>